<dbReference type="PANTHER" id="PTHR48013:SF9">
    <property type="entry name" value="DUAL SPECIFICITY MITOGEN-ACTIVATED PROTEIN KINASE KINASE 5"/>
    <property type="match status" value="1"/>
</dbReference>
<dbReference type="PANTHER" id="PTHR48013">
    <property type="entry name" value="DUAL SPECIFICITY MITOGEN-ACTIVATED PROTEIN KINASE KINASE 5-RELATED"/>
    <property type="match status" value="1"/>
</dbReference>
<keyword evidence="4 10" id="KW-0067">ATP-binding</keyword>
<dbReference type="EMBL" id="BAABLO010000004">
    <property type="protein sequence ID" value="GAA4716178.1"/>
    <property type="molecule type" value="Genomic_DNA"/>
</dbReference>
<comment type="catalytic activity">
    <reaction evidence="7">
        <text>L-seryl-[protein] + ATP = O-phospho-L-seryl-[protein] + ADP + H(+)</text>
        <dbReference type="Rhea" id="RHEA:17989"/>
        <dbReference type="Rhea" id="RHEA-COMP:9863"/>
        <dbReference type="Rhea" id="RHEA-COMP:11604"/>
        <dbReference type="ChEBI" id="CHEBI:15378"/>
        <dbReference type="ChEBI" id="CHEBI:29999"/>
        <dbReference type="ChEBI" id="CHEBI:30616"/>
        <dbReference type="ChEBI" id="CHEBI:83421"/>
        <dbReference type="ChEBI" id="CHEBI:456216"/>
        <dbReference type="EC" id="2.7.12.2"/>
    </reaction>
</comment>
<dbReference type="Pfam" id="PF00069">
    <property type="entry name" value="Pkinase"/>
    <property type="match status" value="1"/>
</dbReference>
<dbReference type="SUPFAM" id="SSF56112">
    <property type="entry name" value="Protein kinase-like (PK-like)"/>
    <property type="match status" value="1"/>
</dbReference>
<reference evidence="14" key="1">
    <citation type="journal article" date="2019" name="Int. J. Syst. Evol. Microbiol.">
        <title>The Global Catalogue of Microorganisms (GCM) 10K type strain sequencing project: providing services to taxonomists for standard genome sequencing and annotation.</title>
        <authorList>
            <consortium name="The Broad Institute Genomics Platform"/>
            <consortium name="The Broad Institute Genome Sequencing Center for Infectious Disease"/>
            <person name="Wu L."/>
            <person name="Ma J."/>
        </authorList>
    </citation>
    <scope>NUCLEOTIDE SEQUENCE [LARGE SCALE GENOMIC DNA]</scope>
    <source>
        <strain evidence="14">JCM 18961</strain>
    </source>
</reference>
<protein>
    <recommendedName>
        <fullName evidence="6">mitogen-activated protein kinase kinase</fullName>
        <ecNumber evidence="6">2.7.12.2</ecNumber>
    </recommendedName>
</protein>
<organism evidence="13 14">
    <name type="scientific">Pedococcus ginsenosidimutans</name>
    <dbReference type="NCBI Taxonomy" id="490570"/>
    <lineage>
        <taxon>Bacteria</taxon>
        <taxon>Bacillati</taxon>
        <taxon>Actinomycetota</taxon>
        <taxon>Actinomycetes</taxon>
        <taxon>Micrococcales</taxon>
        <taxon>Intrasporangiaceae</taxon>
        <taxon>Pedococcus</taxon>
    </lineage>
</organism>
<dbReference type="PROSITE" id="PS00107">
    <property type="entry name" value="PROTEIN_KINASE_ATP"/>
    <property type="match status" value="1"/>
</dbReference>
<keyword evidence="14" id="KW-1185">Reference proteome</keyword>
<keyword evidence="3" id="KW-0418">Kinase</keyword>
<proteinExistence type="inferred from homology"/>
<dbReference type="Gene3D" id="3.30.200.20">
    <property type="entry name" value="Phosphorylase Kinase, domain 1"/>
    <property type="match status" value="1"/>
</dbReference>
<dbReference type="InterPro" id="IPR011009">
    <property type="entry name" value="Kinase-like_dom_sf"/>
</dbReference>
<keyword evidence="1" id="KW-0808">Transferase</keyword>
<evidence type="ECO:0000256" key="5">
    <source>
        <dbReference type="ARBA" id="ARBA00038035"/>
    </source>
</evidence>
<keyword evidence="2 10" id="KW-0547">Nucleotide-binding</keyword>
<evidence type="ECO:0000256" key="6">
    <source>
        <dbReference type="ARBA" id="ARBA00038999"/>
    </source>
</evidence>
<dbReference type="PROSITE" id="PS00109">
    <property type="entry name" value="PROTEIN_KINASE_TYR"/>
    <property type="match status" value="1"/>
</dbReference>
<evidence type="ECO:0000256" key="8">
    <source>
        <dbReference type="ARBA" id="ARBA00049299"/>
    </source>
</evidence>
<evidence type="ECO:0000259" key="12">
    <source>
        <dbReference type="PROSITE" id="PS50011"/>
    </source>
</evidence>
<evidence type="ECO:0000256" key="7">
    <source>
        <dbReference type="ARBA" id="ARBA00049014"/>
    </source>
</evidence>
<feature type="domain" description="Protein kinase" evidence="12">
    <location>
        <begin position="20"/>
        <end position="261"/>
    </location>
</feature>
<evidence type="ECO:0000256" key="4">
    <source>
        <dbReference type="ARBA" id="ARBA00022840"/>
    </source>
</evidence>
<feature type="region of interest" description="Disordered" evidence="11">
    <location>
        <begin position="1"/>
        <end position="21"/>
    </location>
</feature>
<dbReference type="CDD" id="cd14014">
    <property type="entry name" value="STKc_PknB_like"/>
    <property type="match status" value="1"/>
</dbReference>
<evidence type="ECO:0000256" key="1">
    <source>
        <dbReference type="ARBA" id="ARBA00022679"/>
    </source>
</evidence>
<dbReference type="EC" id="2.7.12.2" evidence="6"/>
<name>A0ABP8XVM2_9MICO</name>
<sequence>MALTEGSDARPASPPRVPGYRLGERLGVGGTGTVWAATREADGTPCAVKLVATGDGDEAAAAARELAVLARVDVEGLVGFHEALVLAEDGSESVALVLDHVGGGSLDRVVRARGRLSVGESVTVLAPVARTLAGLHALGVVHGDVSPANVLLERSGRPLLGDLGVARLAGELPGDVHGTDGFVAPEVLDGGVVGAAADVYAVGALAWCCVTGSPPGPAALRPALESLVPGLPPAWIEATKQALRGDPAQRPTAAELALAYFDSAACEPLRLVVGSDETSMLTHRLRSAPSPAAAPGPVADRRVRRSARLRVVRGRLLGCLPRFRGQTGRALASLATLLVVLGTAGLMAAGTIPAPSWLTPHEGREDAVVPVSRSGAGTASARDPLVDPRAPSNQPVRLMQALSDLRARAMQSSSVADLARLDAPGSPALAADSATLADLREAGRAYEGVRLLVRRAEAMRVAQRSATVEAVVDTTAYRVVAAGETSTRSAVGGQRLRFALVWTHGRWLVDRVEAVSGAGATGPPGATGAGS</sequence>
<dbReference type="InterPro" id="IPR017441">
    <property type="entry name" value="Protein_kinase_ATP_BS"/>
</dbReference>
<evidence type="ECO:0000313" key="14">
    <source>
        <dbReference type="Proteomes" id="UP001500556"/>
    </source>
</evidence>
<evidence type="ECO:0000256" key="11">
    <source>
        <dbReference type="SAM" id="MobiDB-lite"/>
    </source>
</evidence>
<accession>A0ABP8XVM2</accession>
<evidence type="ECO:0000256" key="10">
    <source>
        <dbReference type="PROSITE-ProRule" id="PRU10141"/>
    </source>
</evidence>
<dbReference type="Proteomes" id="UP001500556">
    <property type="component" value="Unassembled WGS sequence"/>
</dbReference>
<evidence type="ECO:0000256" key="9">
    <source>
        <dbReference type="ARBA" id="ARBA00051693"/>
    </source>
</evidence>
<dbReference type="RefSeq" id="WP_345501757.1">
    <property type="nucleotide sequence ID" value="NZ_BAABLO010000004.1"/>
</dbReference>
<gene>
    <name evidence="13" type="ORF">GCM10025782_11410</name>
</gene>
<evidence type="ECO:0000313" key="13">
    <source>
        <dbReference type="EMBL" id="GAA4716178.1"/>
    </source>
</evidence>
<comment type="caution">
    <text evidence="13">The sequence shown here is derived from an EMBL/GenBank/DDBJ whole genome shotgun (WGS) entry which is preliminary data.</text>
</comment>
<dbReference type="InterPro" id="IPR000719">
    <property type="entry name" value="Prot_kinase_dom"/>
</dbReference>
<comment type="catalytic activity">
    <reaction evidence="9">
        <text>L-tyrosyl-[protein] + ATP = O-phospho-L-tyrosyl-[protein] + ADP + H(+)</text>
        <dbReference type="Rhea" id="RHEA:10596"/>
        <dbReference type="Rhea" id="RHEA-COMP:10136"/>
        <dbReference type="Rhea" id="RHEA-COMP:20101"/>
        <dbReference type="ChEBI" id="CHEBI:15378"/>
        <dbReference type="ChEBI" id="CHEBI:30616"/>
        <dbReference type="ChEBI" id="CHEBI:46858"/>
        <dbReference type="ChEBI" id="CHEBI:61978"/>
        <dbReference type="ChEBI" id="CHEBI:456216"/>
        <dbReference type="EC" id="2.7.12.2"/>
    </reaction>
</comment>
<comment type="similarity">
    <text evidence="5">Belongs to the protein kinase superfamily. STE Ser/Thr protein kinase family. MAP kinase kinase subfamily.</text>
</comment>
<evidence type="ECO:0000256" key="3">
    <source>
        <dbReference type="ARBA" id="ARBA00022777"/>
    </source>
</evidence>
<dbReference type="InterPro" id="IPR008266">
    <property type="entry name" value="Tyr_kinase_AS"/>
</dbReference>
<evidence type="ECO:0000256" key="2">
    <source>
        <dbReference type="ARBA" id="ARBA00022741"/>
    </source>
</evidence>
<dbReference type="Gene3D" id="1.10.510.10">
    <property type="entry name" value="Transferase(Phosphotransferase) domain 1"/>
    <property type="match status" value="1"/>
</dbReference>
<feature type="binding site" evidence="10">
    <location>
        <position position="49"/>
    </location>
    <ligand>
        <name>ATP</name>
        <dbReference type="ChEBI" id="CHEBI:30616"/>
    </ligand>
</feature>
<dbReference type="PROSITE" id="PS50011">
    <property type="entry name" value="PROTEIN_KINASE_DOM"/>
    <property type="match status" value="1"/>
</dbReference>
<comment type="catalytic activity">
    <reaction evidence="8">
        <text>L-threonyl-[protein] + ATP = O-phospho-L-threonyl-[protein] + ADP + H(+)</text>
        <dbReference type="Rhea" id="RHEA:46608"/>
        <dbReference type="Rhea" id="RHEA-COMP:11060"/>
        <dbReference type="Rhea" id="RHEA-COMP:11605"/>
        <dbReference type="ChEBI" id="CHEBI:15378"/>
        <dbReference type="ChEBI" id="CHEBI:30013"/>
        <dbReference type="ChEBI" id="CHEBI:30616"/>
        <dbReference type="ChEBI" id="CHEBI:61977"/>
        <dbReference type="ChEBI" id="CHEBI:456216"/>
        <dbReference type="EC" id="2.7.12.2"/>
    </reaction>
</comment>